<evidence type="ECO:0000256" key="1">
    <source>
        <dbReference type="SAM" id="SignalP"/>
    </source>
</evidence>
<evidence type="ECO:0000313" key="4">
    <source>
        <dbReference type="Proteomes" id="UP000037755"/>
    </source>
</evidence>
<protein>
    <recommendedName>
        <fullName evidence="2">Lipocalin-like domain-containing protein</fullName>
    </recommendedName>
</protein>
<evidence type="ECO:0000313" key="3">
    <source>
        <dbReference type="EMBL" id="KOS07814.1"/>
    </source>
</evidence>
<feature type="signal peptide" evidence="1">
    <location>
        <begin position="1"/>
        <end position="18"/>
    </location>
</feature>
<dbReference type="PATRIC" id="fig|1202724.3.peg.3834"/>
<comment type="caution">
    <text evidence="3">The sequence shown here is derived from an EMBL/GenBank/DDBJ whole genome shotgun (WGS) entry which is preliminary data.</text>
</comment>
<dbReference type="Pfam" id="PF13648">
    <property type="entry name" value="Lipocalin_4"/>
    <property type="match status" value="1"/>
</dbReference>
<name>A0A0M8MFH1_9FLAO</name>
<feature type="domain" description="Lipocalin-like" evidence="2">
    <location>
        <begin position="25"/>
        <end position="132"/>
    </location>
</feature>
<dbReference type="Proteomes" id="UP000037755">
    <property type="component" value="Unassembled WGS sequence"/>
</dbReference>
<proteinExistence type="predicted"/>
<dbReference type="STRING" id="1202724.AM493_18460"/>
<dbReference type="RefSeq" id="WP_054409531.1">
    <property type="nucleotide sequence ID" value="NZ_FOYA01000002.1"/>
</dbReference>
<evidence type="ECO:0000259" key="2">
    <source>
        <dbReference type="Pfam" id="PF13648"/>
    </source>
</evidence>
<reference evidence="3 4" key="1">
    <citation type="submission" date="2015-08" db="EMBL/GenBank/DDBJ databases">
        <title>Whole genome sequence of Flavobacterium akiainvivens IK-1T, from decaying Wikstroemia oahuensis, an endemic Hawaiian shrub.</title>
        <authorList>
            <person name="Wan X."/>
            <person name="Hou S."/>
            <person name="Saito J."/>
            <person name="Donachie S."/>
        </authorList>
    </citation>
    <scope>NUCLEOTIDE SEQUENCE [LARGE SCALE GENOMIC DNA]</scope>
    <source>
        <strain evidence="3 4">IK-1</strain>
    </source>
</reference>
<dbReference type="EMBL" id="LIYD01000005">
    <property type="protein sequence ID" value="KOS07814.1"/>
    <property type="molecule type" value="Genomic_DNA"/>
</dbReference>
<keyword evidence="1" id="KW-0732">Signal</keyword>
<keyword evidence="4" id="KW-1185">Reference proteome</keyword>
<dbReference type="InterPro" id="IPR024311">
    <property type="entry name" value="Lipocalin-like"/>
</dbReference>
<gene>
    <name evidence="3" type="ORF">AM493_18460</name>
</gene>
<feature type="chain" id="PRO_5005818307" description="Lipocalin-like domain-containing protein" evidence="1">
    <location>
        <begin position="19"/>
        <end position="149"/>
    </location>
</feature>
<dbReference type="AlphaFoldDB" id="A0A0M8MFH1"/>
<accession>A0A0M8MFH1</accession>
<organism evidence="3 4">
    <name type="scientific">Flavobacterium akiainvivens</name>
    <dbReference type="NCBI Taxonomy" id="1202724"/>
    <lineage>
        <taxon>Bacteria</taxon>
        <taxon>Pseudomonadati</taxon>
        <taxon>Bacteroidota</taxon>
        <taxon>Flavobacteriia</taxon>
        <taxon>Flavobacteriales</taxon>
        <taxon>Flavobacteriaceae</taxon>
        <taxon>Flavobacterium</taxon>
    </lineage>
</organism>
<sequence>MKLLYLLILFVTALSATAQVAEKDIAGRWKLVSCNDGSAIIDAEKGTFVLDAGYVKSLSAAELTESERDYRILVKQYANAYLDFKQGKVQQQFGEDVYSGTYKLETFEEDELTITDEEGEITYVVDIKDGKLHVSNYEEGYEMVYKKVK</sequence>